<reference evidence="1 3" key="1">
    <citation type="submission" date="2019-09" db="EMBL/GenBank/DDBJ databases">
        <authorList>
            <person name="Duangmal K."/>
            <person name="Teo W.F.A."/>
            <person name="Lipun K."/>
        </authorList>
    </citation>
    <scope>NUCLEOTIDE SEQUENCE [LARGE SCALE GENOMIC DNA]</scope>
    <source>
        <strain evidence="1 3">K1PN6</strain>
    </source>
</reference>
<keyword evidence="3" id="KW-1185">Reference proteome</keyword>
<name>A0A5N8WIS7_9ACTN</name>
<gene>
    <name evidence="1" type="ORF">FPZ41_00380</name>
    <name evidence="2" type="ORF">FPZ41_01085</name>
</gene>
<evidence type="ECO:0000313" key="3">
    <source>
        <dbReference type="Proteomes" id="UP000373149"/>
    </source>
</evidence>
<dbReference type="RefSeq" id="WP_152857940.1">
    <property type="nucleotide sequence ID" value="NZ_VMNX01000001.1"/>
</dbReference>
<comment type="caution">
    <text evidence="1">The sequence shown here is derived from an EMBL/GenBank/DDBJ whole genome shotgun (WGS) entry which is preliminary data.</text>
</comment>
<dbReference type="EMBL" id="VMNX01000001">
    <property type="protein sequence ID" value="MPY47117.1"/>
    <property type="molecule type" value="Genomic_DNA"/>
</dbReference>
<dbReference type="AlphaFoldDB" id="A0A5N8WIS7"/>
<protein>
    <submittedName>
        <fullName evidence="1">Uncharacterized protein</fullName>
    </submittedName>
</protein>
<sequence length="127" mass="13726">MTVPSRLLDSAAEQVRAFNHVSRDTGDEWRFPSHSYDALGNLAHLVRMLGQAIEQATFPAERTHRAGRLIIDGGLDADEQVRRMRNALAAASTHATDLAAALDRMHSATSPMAVDTTGLVGFEDGEA</sequence>
<proteinExistence type="predicted"/>
<evidence type="ECO:0000313" key="2">
    <source>
        <dbReference type="EMBL" id="MPY47256.1"/>
    </source>
</evidence>
<dbReference type="EMBL" id="VMNX01000001">
    <property type="protein sequence ID" value="MPY47256.1"/>
    <property type="molecule type" value="Genomic_DNA"/>
</dbReference>
<organism evidence="1 3">
    <name type="scientific">Streptomyces acidicola</name>
    <dbReference type="NCBI Taxonomy" id="2596892"/>
    <lineage>
        <taxon>Bacteria</taxon>
        <taxon>Bacillati</taxon>
        <taxon>Actinomycetota</taxon>
        <taxon>Actinomycetes</taxon>
        <taxon>Kitasatosporales</taxon>
        <taxon>Streptomycetaceae</taxon>
        <taxon>Streptomyces</taxon>
    </lineage>
</organism>
<evidence type="ECO:0000313" key="1">
    <source>
        <dbReference type="EMBL" id="MPY47117.1"/>
    </source>
</evidence>
<accession>A0A5N8WIS7</accession>
<dbReference type="Proteomes" id="UP000373149">
    <property type="component" value="Unassembled WGS sequence"/>
</dbReference>